<feature type="domain" description="DUF306" evidence="2">
    <location>
        <begin position="36"/>
        <end position="146"/>
    </location>
</feature>
<dbReference type="PANTHER" id="PTHR35535">
    <property type="entry name" value="HEAT SHOCK PROTEIN HSLJ"/>
    <property type="match status" value="1"/>
</dbReference>
<protein>
    <submittedName>
        <fullName evidence="3">META domain-containing protein</fullName>
    </submittedName>
</protein>
<keyword evidence="4" id="KW-1185">Reference proteome</keyword>
<proteinExistence type="predicted"/>
<dbReference type="PROSITE" id="PS51257">
    <property type="entry name" value="PROKAR_LIPOPROTEIN"/>
    <property type="match status" value="1"/>
</dbReference>
<keyword evidence="1" id="KW-0812">Transmembrane</keyword>
<evidence type="ECO:0000313" key="3">
    <source>
        <dbReference type="EMBL" id="MFC3152990.1"/>
    </source>
</evidence>
<name>A0ABV7HLG4_9GAMM</name>
<dbReference type="Pfam" id="PF03724">
    <property type="entry name" value="META"/>
    <property type="match status" value="1"/>
</dbReference>
<dbReference type="RefSeq" id="WP_386722911.1">
    <property type="nucleotide sequence ID" value="NZ_JBHRSZ010000007.1"/>
</dbReference>
<dbReference type="Gene3D" id="2.40.128.270">
    <property type="match status" value="1"/>
</dbReference>
<evidence type="ECO:0000256" key="1">
    <source>
        <dbReference type="SAM" id="Phobius"/>
    </source>
</evidence>
<organism evidence="3 4">
    <name type="scientific">Litoribrevibacter euphylliae</name>
    <dbReference type="NCBI Taxonomy" id="1834034"/>
    <lineage>
        <taxon>Bacteria</taxon>
        <taxon>Pseudomonadati</taxon>
        <taxon>Pseudomonadota</taxon>
        <taxon>Gammaproteobacteria</taxon>
        <taxon>Oceanospirillales</taxon>
        <taxon>Oceanospirillaceae</taxon>
        <taxon>Litoribrevibacter</taxon>
    </lineage>
</organism>
<comment type="caution">
    <text evidence="3">The sequence shown here is derived from an EMBL/GenBank/DDBJ whole genome shotgun (WGS) entry which is preliminary data.</text>
</comment>
<gene>
    <name evidence="3" type="ORF">ACFOEK_18260</name>
</gene>
<dbReference type="EMBL" id="JBHRSZ010000007">
    <property type="protein sequence ID" value="MFC3152990.1"/>
    <property type="molecule type" value="Genomic_DNA"/>
</dbReference>
<reference evidence="4" key="1">
    <citation type="journal article" date="2019" name="Int. J. Syst. Evol. Microbiol.">
        <title>The Global Catalogue of Microorganisms (GCM) 10K type strain sequencing project: providing services to taxonomists for standard genome sequencing and annotation.</title>
        <authorList>
            <consortium name="The Broad Institute Genomics Platform"/>
            <consortium name="The Broad Institute Genome Sequencing Center for Infectious Disease"/>
            <person name="Wu L."/>
            <person name="Ma J."/>
        </authorList>
    </citation>
    <scope>NUCLEOTIDE SEQUENCE [LARGE SCALE GENOMIC DNA]</scope>
    <source>
        <strain evidence="4">KCTC 52438</strain>
    </source>
</reference>
<evidence type="ECO:0000259" key="2">
    <source>
        <dbReference type="Pfam" id="PF03724"/>
    </source>
</evidence>
<keyword evidence="1" id="KW-1133">Transmembrane helix</keyword>
<dbReference type="Proteomes" id="UP001595476">
    <property type="component" value="Unassembled WGS sequence"/>
</dbReference>
<dbReference type="InterPro" id="IPR038670">
    <property type="entry name" value="HslJ-like_sf"/>
</dbReference>
<keyword evidence="1" id="KW-0472">Membrane</keyword>
<accession>A0ABV7HLG4</accession>
<dbReference type="InterPro" id="IPR053147">
    <property type="entry name" value="Hsp_HslJ-like"/>
</dbReference>
<dbReference type="InterPro" id="IPR005184">
    <property type="entry name" value="DUF306_Meta_HslJ"/>
</dbReference>
<feature type="transmembrane region" description="Helical" evidence="1">
    <location>
        <begin position="12"/>
        <end position="32"/>
    </location>
</feature>
<evidence type="ECO:0000313" key="4">
    <source>
        <dbReference type="Proteomes" id="UP001595476"/>
    </source>
</evidence>
<dbReference type="PANTHER" id="PTHR35535:SF2">
    <property type="entry name" value="DUF306 DOMAIN-CONTAINING PROTEIN"/>
    <property type="match status" value="1"/>
</dbReference>
<sequence length="149" mass="16698">MIRNTSPSLPAFLKLITLLMITLLAGCASLSGNKDAPLQRTQWQLTEVQGYKITTKEGEQAAYIKLSPAGKVSGHSGCNQIFGQYHLQDSLISFSRMASTRKACMGRADETERYMLDMLKSPLMWVVKGERLVFFDNQQVVVARFKSVY</sequence>